<keyword evidence="7" id="KW-1185">Reference proteome</keyword>
<accession>A0A7H8THI4</accession>
<keyword evidence="2 5" id="KW-0812">Transmembrane</keyword>
<feature type="transmembrane region" description="Helical" evidence="5">
    <location>
        <begin position="95"/>
        <end position="114"/>
    </location>
</feature>
<dbReference type="EMBL" id="CP056041">
    <property type="protein sequence ID" value="QKZ21450.1"/>
    <property type="molecule type" value="Genomic_DNA"/>
</dbReference>
<dbReference type="AlphaFoldDB" id="A0A7H8THI4"/>
<protein>
    <submittedName>
        <fullName evidence="6">DoxX family protein</fullName>
    </submittedName>
</protein>
<organism evidence="6 7">
    <name type="scientific">Streptomyces chartreusis</name>
    <dbReference type="NCBI Taxonomy" id="1969"/>
    <lineage>
        <taxon>Bacteria</taxon>
        <taxon>Bacillati</taxon>
        <taxon>Actinomycetota</taxon>
        <taxon>Actinomycetes</taxon>
        <taxon>Kitasatosporales</taxon>
        <taxon>Streptomycetaceae</taxon>
        <taxon>Streptomyces</taxon>
    </lineage>
</organism>
<evidence type="ECO:0000313" key="6">
    <source>
        <dbReference type="EMBL" id="QKZ21450.1"/>
    </source>
</evidence>
<evidence type="ECO:0000256" key="4">
    <source>
        <dbReference type="ARBA" id="ARBA00023136"/>
    </source>
</evidence>
<reference evidence="6 7" key="1">
    <citation type="submission" date="2020-06" db="EMBL/GenBank/DDBJ databases">
        <title>Genome mining for natural products.</title>
        <authorList>
            <person name="Zhang B."/>
            <person name="Shi J."/>
            <person name="Ge H."/>
        </authorList>
    </citation>
    <scope>NUCLEOTIDE SEQUENCE [LARGE SCALE GENOMIC DNA]</scope>
    <source>
        <strain evidence="6 7">NA02069</strain>
    </source>
</reference>
<sequence length="116" mass="12331">MYIAYIVLAVIVSFLLVFSGRSMLVKDKDIVETLTRLGVPSSWYTMLALLKFAGAAGLLIGIFYRPLGIAAAIGVVLFFIGAVISHLRVKDVKGVPVPFVLVLVSAAPLVLGLATL</sequence>
<dbReference type="RefSeq" id="WP_107905463.1">
    <property type="nucleotide sequence ID" value="NZ_CBDRGH010000007.1"/>
</dbReference>
<comment type="subcellular location">
    <subcellularLocation>
        <location evidence="1">Membrane</location>
        <topology evidence="1">Multi-pass membrane protein</topology>
    </subcellularLocation>
</comment>
<keyword evidence="3 5" id="KW-1133">Transmembrane helix</keyword>
<evidence type="ECO:0000256" key="5">
    <source>
        <dbReference type="SAM" id="Phobius"/>
    </source>
</evidence>
<gene>
    <name evidence="6" type="ORF">HUT05_31410</name>
</gene>
<dbReference type="Pfam" id="PF13564">
    <property type="entry name" value="DoxX_2"/>
    <property type="match status" value="1"/>
</dbReference>
<feature type="transmembrane region" description="Helical" evidence="5">
    <location>
        <begin position="69"/>
        <end position="89"/>
    </location>
</feature>
<evidence type="ECO:0000256" key="1">
    <source>
        <dbReference type="ARBA" id="ARBA00004141"/>
    </source>
</evidence>
<proteinExistence type="predicted"/>
<evidence type="ECO:0000256" key="3">
    <source>
        <dbReference type="ARBA" id="ARBA00022989"/>
    </source>
</evidence>
<evidence type="ECO:0000256" key="2">
    <source>
        <dbReference type="ARBA" id="ARBA00022692"/>
    </source>
</evidence>
<evidence type="ECO:0000313" key="7">
    <source>
        <dbReference type="Proteomes" id="UP000509418"/>
    </source>
</evidence>
<name>A0A7H8THI4_STRCX</name>
<feature type="transmembrane region" description="Helical" evidence="5">
    <location>
        <begin position="43"/>
        <end position="64"/>
    </location>
</feature>
<keyword evidence="4 5" id="KW-0472">Membrane</keyword>
<dbReference type="Proteomes" id="UP000509418">
    <property type="component" value="Chromosome"/>
</dbReference>
<dbReference type="GO" id="GO:0016020">
    <property type="term" value="C:membrane"/>
    <property type="evidence" value="ECO:0007669"/>
    <property type="project" value="UniProtKB-SubCell"/>
</dbReference>
<dbReference type="InterPro" id="IPR032808">
    <property type="entry name" value="DoxX"/>
</dbReference>